<sequence length="441" mass="46720">MLKRKVSDRFEVELPWYAVPRLLGVASEIPLTGRGKRDTEATASLLKNLVCSVKGGPDSTAEDLGSAVTEIWRRYVGDPEDLRSFTESGADSLTAVSVRGDLLEKLDVDVPLPVIIGGNVRDLIDASHRVRAGVHAGHLSSGQGLVRLRGASQGDQSAKNVQWVFLPPMSGAVTRYLRLSRLLPDSHQVSACETARADLEGGFATVVSAMSDAIAAEIPFDADLRLSGFSLGGVYARAVAVELASRGFTRCSAYLIDPPDPSGHVTSERTAFLVFAQVGLAIPGDGARFLRGPAATGKVSEVRGEDIDWHELLTAAVATGMATFNEGTQTLRDAWEVYRLNASILSSCDADNLVGQLPPTRILVGATGEDIGYDGAVAERGEKTQAKIEPVAPSGAWSKICPAATFDRLGVDHFALLDPPHDVAVAQWLTGNVEPSTPGTA</sequence>
<accession>A0A1L7CD84</accession>
<organism evidence="2 3">
    <name type="scientific">Corynebacterium aquilae DSM 44791</name>
    <dbReference type="NCBI Taxonomy" id="1431546"/>
    <lineage>
        <taxon>Bacteria</taxon>
        <taxon>Bacillati</taxon>
        <taxon>Actinomycetota</taxon>
        <taxon>Actinomycetes</taxon>
        <taxon>Mycobacteriales</taxon>
        <taxon>Corynebacteriaceae</taxon>
        <taxon>Corynebacterium</taxon>
    </lineage>
</organism>
<evidence type="ECO:0000313" key="2">
    <source>
        <dbReference type="EMBL" id="APT83797.1"/>
    </source>
</evidence>
<dbReference type="InterPro" id="IPR036736">
    <property type="entry name" value="ACP-like_sf"/>
</dbReference>
<reference evidence="2 3" key="1">
    <citation type="submission" date="2014-08" db="EMBL/GenBank/DDBJ databases">
        <title>Complete genome sequence of Corynebacterium aquilae S-613T(T) (=DSM 44791(T)), isolated from the choana of a healthy golden eagle.</title>
        <authorList>
            <person name="Ruckert C."/>
            <person name="Albersmeier A."/>
            <person name="Winkler A."/>
            <person name="Kalinowski J."/>
        </authorList>
    </citation>
    <scope>NUCLEOTIDE SEQUENCE [LARGE SCALE GENOMIC DNA]</scope>
    <source>
        <strain evidence="2 3">S-613</strain>
    </source>
</reference>
<dbReference type="Proteomes" id="UP000185478">
    <property type="component" value="Chromosome"/>
</dbReference>
<name>A0A1L7CD84_9CORY</name>
<feature type="domain" description="Carrier" evidence="1">
    <location>
        <begin position="67"/>
        <end position="124"/>
    </location>
</feature>
<evidence type="ECO:0000259" key="1">
    <source>
        <dbReference type="Pfam" id="PF00550"/>
    </source>
</evidence>
<dbReference type="Pfam" id="PF00550">
    <property type="entry name" value="PP-binding"/>
    <property type="match status" value="1"/>
</dbReference>
<protein>
    <recommendedName>
        <fullName evidence="1">Carrier domain-containing protein</fullName>
    </recommendedName>
</protein>
<evidence type="ECO:0000313" key="3">
    <source>
        <dbReference type="Proteomes" id="UP000185478"/>
    </source>
</evidence>
<dbReference type="Gene3D" id="3.40.50.1820">
    <property type="entry name" value="alpha/beta hydrolase"/>
    <property type="match status" value="1"/>
</dbReference>
<dbReference type="EMBL" id="CP009245">
    <property type="protein sequence ID" value="APT83797.1"/>
    <property type="molecule type" value="Genomic_DNA"/>
</dbReference>
<dbReference type="InterPro" id="IPR009081">
    <property type="entry name" value="PP-bd_ACP"/>
</dbReference>
<dbReference type="AlphaFoldDB" id="A0A1L7CD84"/>
<proteinExistence type="predicted"/>
<dbReference type="STRING" id="1431546.CAQU_00370"/>
<gene>
    <name evidence="2" type="ORF">CAQU_00370</name>
</gene>
<dbReference type="InterPro" id="IPR029058">
    <property type="entry name" value="AB_hydrolase_fold"/>
</dbReference>
<dbReference type="KEGG" id="caqu:CAQU_00370"/>
<dbReference type="SUPFAM" id="SSF53474">
    <property type="entry name" value="alpha/beta-Hydrolases"/>
    <property type="match status" value="1"/>
</dbReference>
<dbReference type="SUPFAM" id="SSF47336">
    <property type="entry name" value="ACP-like"/>
    <property type="match status" value="1"/>
</dbReference>
<keyword evidence="3" id="KW-1185">Reference proteome</keyword>